<dbReference type="RefSeq" id="WP_167192750.1">
    <property type="nucleotide sequence ID" value="NZ_JAAORB010000001.1"/>
</dbReference>
<dbReference type="Gene3D" id="3.40.190.10">
    <property type="entry name" value="Periplasmic binding protein-like II"/>
    <property type="match status" value="1"/>
</dbReference>
<protein>
    <submittedName>
        <fullName evidence="5">ABC transporter substrate-binding protein</fullName>
    </submittedName>
</protein>
<keyword evidence="6" id="KW-1185">Reference proteome</keyword>
<name>A0A967EF24_9RHOB</name>
<dbReference type="PANTHER" id="PTHR30290:SF38">
    <property type="entry name" value="D,D-DIPEPTIDE-BINDING PERIPLASMIC PROTEIN DDPA-RELATED"/>
    <property type="match status" value="1"/>
</dbReference>
<dbReference type="Gene3D" id="3.10.105.10">
    <property type="entry name" value="Dipeptide-binding Protein, Domain 3"/>
    <property type="match status" value="1"/>
</dbReference>
<dbReference type="CDD" id="cd08503">
    <property type="entry name" value="PBP2_NikA_DppA_OppA_like_17"/>
    <property type="match status" value="1"/>
</dbReference>
<dbReference type="EMBL" id="JAAORB010000001">
    <property type="protein sequence ID" value="NHQ73070.1"/>
    <property type="molecule type" value="Genomic_DNA"/>
</dbReference>
<dbReference type="GO" id="GO:0015833">
    <property type="term" value="P:peptide transport"/>
    <property type="evidence" value="ECO:0007669"/>
    <property type="project" value="TreeGrafter"/>
</dbReference>
<dbReference type="PROSITE" id="PS51318">
    <property type="entry name" value="TAT"/>
    <property type="match status" value="1"/>
</dbReference>
<evidence type="ECO:0000313" key="6">
    <source>
        <dbReference type="Proteomes" id="UP000639775"/>
    </source>
</evidence>
<dbReference type="InterPro" id="IPR000914">
    <property type="entry name" value="SBP_5_dom"/>
</dbReference>
<dbReference type="Pfam" id="PF00496">
    <property type="entry name" value="SBP_bac_5"/>
    <property type="match status" value="1"/>
</dbReference>
<dbReference type="GO" id="GO:1904680">
    <property type="term" value="F:peptide transmembrane transporter activity"/>
    <property type="evidence" value="ECO:0007669"/>
    <property type="project" value="TreeGrafter"/>
</dbReference>
<sequence>MVNVKRPAPLHPALPGLARDLSAGRVTRREFLARATSLGLGTAAACAFGGLPTTARAAPAMQQGGTLRIQQNVKALQNPVTYDWSEMGNLTRGFLEYLVEYNGDGSFRGMLLEQWEVNEDATAYRLHIRPGITWNNGDAFTARDVARNIGHWCDTTQPGNSMASRCASLIDPTTGQLQAGALRVTDDLTVELTLNRPDIALIANMSDYPAAITHASYDGGDPFAHGIGTGPFRPVSLIVGQRCVLDRHPDHTWWGTAVYGGPYVDRVEFIDFGTDPANWIAAAQAGEIDLLYETVGSFLDAMDAIGWTRTETKSAATAVIRTHQHAKAADGTRPYALAKVRRALAMAVDNAICLELGYAGRGILAANHHVSPVHPAYADIGPVPYDPAAARVAHDAAGLSGYEHELITLDDEWQRNTGDAVAAQLRDAGIPVRRTILPGTSFWPDWKTFPFSLTQWNHRPLAVQALSLAYRSGAVWNETGYANPEFDALLDQAMALSDAAQRRAVMAKIETMLRDDGVIIQPYWRTLYNHHNGRLVNATRHPSDEIHLYKIGFAA</sequence>
<comment type="caution">
    <text evidence="5">The sequence shown here is derived from an EMBL/GenBank/DDBJ whole genome shotgun (WGS) entry which is preliminary data.</text>
</comment>
<reference evidence="5" key="1">
    <citation type="submission" date="2020-03" db="EMBL/GenBank/DDBJ databases">
        <title>Roseovarius gahaiensis sp. nov., isolated from Gahai Saline Lake, China.</title>
        <authorList>
            <person name="Sun X."/>
        </authorList>
    </citation>
    <scope>NUCLEOTIDE SEQUENCE</scope>
    <source>
        <strain evidence="5">GH877</strain>
    </source>
</reference>
<dbReference type="InterPro" id="IPR006311">
    <property type="entry name" value="TAT_signal"/>
</dbReference>
<gene>
    <name evidence="5" type="ORF">HAT86_01145</name>
</gene>
<evidence type="ECO:0000256" key="3">
    <source>
        <dbReference type="ARBA" id="ARBA00022729"/>
    </source>
</evidence>
<evidence type="ECO:0000256" key="1">
    <source>
        <dbReference type="ARBA" id="ARBA00004418"/>
    </source>
</evidence>
<accession>A0A967EF24</accession>
<dbReference type="Proteomes" id="UP000639775">
    <property type="component" value="Unassembled WGS sequence"/>
</dbReference>
<comment type="similarity">
    <text evidence="2">Belongs to the bacterial solute-binding protein 5 family.</text>
</comment>
<dbReference type="InterPro" id="IPR030678">
    <property type="entry name" value="Peptide/Ni-bd"/>
</dbReference>
<evidence type="ECO:0000256" key="2">
    <source>
        <dbReference type="ARBA" id="ARBA00005695"/>
    </source>
</evidence>
<comment type="subcellular location">
    <subcellularLocation>
        <location evidence="1">Periplasm</location>
    </subcellularLocation>
</comment>
<dbReference type="PIRSF" id="PIRSF002741">
    <property type="entry name" value="MppA"/>
    <property type="match status" value="1"/>
</dbReference>
<organism evidence="5 6">
    <name type="scientific">Roseovarius gahaiensis</name>
    <dbReference type="NCBI Taxonomy" id="2716691"/>
    <lineage>
        <taxon>Bacteria</taxon>
        <taxon>Pseudomonadati</taxon>
        <taxon>Pseudomonadota</taxon>
        <taxon>Alphaproteobacteria</taxon>
        <taxon>Rhodobacterales</taxon>
        <taxon>Roseobacteraceae</taxon>
        <taxon>Roseovarius</taxon>
    </lineage>
</organism>
<dbReference type="GO" id="GO:0030288">
    <property type="term" value="C:outer membrane-bounded periplasmic space"/>
    <property type="evidence" value="ECO:0007669"/>
    <property type="project" value="UniProtKB-ARBA"/>
</dbReference>
<evidence type="ECO:0000259" key="4">
    <source>
        <dbReference type="Pfam" id="PF00496"/>
    </source>
</evidence>
<keyword evidence="3" id="KW-0732">Signal</keyword>
<dbReference type="GO" id="GO:0043190">
    <property type="term" value="C:ATP-binding cassette (ABC) transporter complex"/>
    <property type="evidence" value="ECO:0007669"/>
    <property type="project" value="InterPro"/>
</dbReference>
<proteinExistence type="inferred from homology"/>
<feature type="domain" description="Solute-binding protein family 5" evidence="4">
    <location>
        <begin position="108"/>
        <end position="472"/>
    </location>
</feature>
<dbReference type="SUPFAM" id="SSF53850">
    <property type="entry name" value="Periplasmic binding protein-like II"/>
    <property type="match status" value="1"/>
</dbReference>
<dbReference type="InterPro" id="IPR039424">
    <property type="entry name" value="SBP_5"/>
</dbReference>
<dbReference type="PANTHER" id="PTHR30290">
    <property type="entry name" value="PERIPLASMIC BINDING COMPONENT OF ABC TRANSPORTER"/>
    <property type="match status" value="1"/>
</dbReference>
<evidence type="ECO:0000313" key="5">
    <source>
        <dbReference type="EMBL" id="NHQ73070.1"/>
    </source>
</evidence>
<dbReference type="AlphaFoldDB" id="A0A967EF24"/>